<evidence type="ECO:0000313" key="2">
    <source>
        <dbReference type="EMBL" id="EYF03446.1"/>
    </source>
</evidence>
<protein>
    <submittedName>
        <fullName evidence="2">Uncharacterized protein</fullName>
    </submittedName>
</protein>
<dbReference type="Proteomes" id="UP000019678">
    <property type="component" value="Unassembled WGS sequence"/>
</dbReference>
<gene>
    <name evidence="2" type="ORF">CAP_5553</name>
</gene>
<evidence type="ECO:0000313" key="3">
    <source>
        <dbReference type="Proteomes" id="UP000019678"/>
    </source>
</evidence>
<keyword evidence="3" id="KW-1185">Reference proteome</keyword>
<proteinExistence type="predicted"/>
<feature type="compositionally biased region" description="Acidic residues" evidence="1">
    <location>
        <begin position="339"/>
        <end position="349"/>
    </location>
</feature>
<feature type="region of interest" description="Disordered" evidence="1">
    <location>
        <begin position="324"/>
        <end position="349"/>
    </location>
</feature>
<evidence type="ECO:0000256" key="1">
    <source>
        <dbReference type="SAM" id="MobiDB-lite"/>
    </source>
</evidence>
<dbReference type="AlphaFoldDB" id="A0A017T4E4"/>
<name>A0A017T4E4_9BACT</name>
<accession>A0A017T4E4</accession>
<reference evidence="2 3" key="1">
    <citation type="submission" date="2013-05" db="EMBL/GenBank/DDBJ databases">
        <title>Genome assembly of Chondromyces apiculatus DSM 436.</title>
        <authorList>
            <person name="Sharma G."/>
            <person name="Khatri I."/>
            <person name="Kaur C."/>
            <person name="Mayilraj S."/>
            <person name="Subramanian S."/>
        </authorList>
    </citation>
    <scope>NUCLEOTIDE SEQUENCE [LARGE SCALE GENOMIC DNA]</scope>
    <source>
        <strain evidence="2 3">DSM 436</strain>
    </source>
</reference>
<organism evidence="2 3">
    <name type="scientific">Chondromyces apiculatus DSM 436</name>
    <dbReference type="NCBI Taxonomy" id="1192034"/>
    <lineage>
        <taxon>Bacteria</taxon>
        <taxon>Pseudomonadati</taxon>
        <taxon>Myxococcota</taxon>
        <taxon>Polyangia</taxon>
        <taxon>Polyangiales</taxon>
        <taxon>Polyangiaceae</taxon>
        <taxon>Chondromyces</taxon>
    </lineage>
</organism>
<comment type="caution">
    <text evidence="2">The sequence shown here is derived from an EMBL/GenBank/DDBJ whole genome shotgun (WGS) entry which is preliminary data.</text>
</comment>
<dbReference type="EMBL" id="ASRX01000046">
    <property type="protein sequence ID" value="EYF03446.1"/>
    <property type="molecule type" value="Genomic_DNA"/>
</dbReference>
<sequence length="349" mass="38217">MLTPGCSSSNDLSDICGWLRDPQGCYRTLFDDVRTRCGAVYDDASAADEEFSPPRGRFVTRNTLDTCVLTHPDTGEVTGQVRFDTAPALTEFPLQGLQVTRLDARNEPCSSMTITSAFNFSLKFYPCTEDPSDDPPVCKDAFSGETSLSGVGKDPNAVVGGEFSVTTEEGRDIYLTTCPDGQQYRFNRFESVKCDGYDQLLPHAEIDSDAGGTAPPWIEDIKPYEGWIRLRLTYPPYEGELQGAEPTVIQYVNCTIPFQDPCFDGMKNYYETDLDCGGPFVGESPNNQPGAPPVARACPRCDTGMICETDDDCDTSEGVQCLDDPTSGFKRCKKPEPATDPDPDPDPDP</sequence>